<keyword evidence="6" id="KW-0732">Signal</keyword>
<feature type="chain" id="PRO_5045201005" description="Deoxyribonuclease" evidence="6">
    <location>
        <begin position="27"/>
        <end position="315"/>
    </location>
</feature>
<name>A0ABQ9EVZ1_TEGGR</name>
<keyword evidence="4" id="KW-0255">Endonuclease</keyword>
<dbReference type="InterPro" id="IPR005135">
    <property type="entry name" value="Endo/exonuclease/phosphatase"/>
</dbReference>
<organism evidence="8 9">
    <name type="scientific">Tegillarca granosa</name>
    <name type="common">Malaysian cockle</name>
    <name type="synonym">Anadara granosa</name>
    <dbReference type="NCBI Taxonomy" id="220873"/>
    <lineage>
        <taxon>Eukaryota</taxon>
        <taxon>Metazoa</taxon>
        <taxon>Spiralia</taxon>
        <taxon>Lophotrochozoa</taxon>
        <taxon>Mollusca</taxon>
        <taxon>Bivalvia</taxon>
        <taxon>Autobranchia</taxon>
        <taxon>Pteriomorphia</taxon>
        <taxon>Arcoida</taxon>
        <taxon>Arcoidea</taxon>
        <taxon>Arcidae</taxon>
        <taxon>Tegillarca</taxon>
    </lineage>
</organism>
<comment type="caution">
    <text evidence="8">The sequence shown here is derived from an EMBL/GenBank/DDBJ whole genome shotgun (WGS) entry which is preliminary data.</text>
</comment>
<evidence type="ECO:0000313" key="8">
    <source>
        <dbReference type="EMBL" id="KAJ8309349.1"/>
    </source>
</evidence>
<evidence type="ECO:0000256" key="6">
    <source>
        <dbReference type="SAM" id="SignalP"/>
    </source>
</evidence>
<evidence type="ECO:0000259" key="7">
    <source>
        <dbReference type="Pfam" id="PF03372"/>
    </source>
</evidence>
<dbReference type="PANTHER" id="PTHR11371:SF31">
    <property type="entry name" value="EXTRACELLULAR NUCLEASE"/>
    <property type="match status" value="1"/>
</dbReference>
<dbReference type="Proteomes" id="UP001217089">
    <property type="component" value="Unassembled WGS sequence"/>
</dbReference>
<dbReference type="PRINTS" id="PR00130">
    <property type="entry name" value="DNASEI"/>
</dbReference>
<keyword evidence="5" id="KW-0472">Membrane</keyword>
<keyword evidence="2 4" id="KW-0540">Nuclease</keyword>
<evidence type="ECO:0000256" key="3">
    <source>
        <dbReference type="ARBA" id="ARBA00022801"/>
    </source>
</evidence>
<dbReference type="Gene3D" id="3.60.10.10">
    <property type="entry name" value="Endonuclease/exonuclease/phosphatase"/>
    <property type="match status" value="1"/>
</dbReference>
<accession>A0ABQ9EVZ1</accession>
<dbReference type="CDD" id="cd10282">
    <property type="entry name" value="DNase1"/>
    <property type="match status" value="1"/>
</dbReference>
<keyword evidence="3 4" id="KW-0378">Hydrolase</keyword>
<evidence type="ECO:0000313" key="9">
    <source>
        <dbReference type="Proteomes" id="UP001217089"/>
    </source>
</evidence>
<dbReference type="PIRSF" id="PIRSF000988">
    <property type="entry name" value="DNase_I_euk"/>
    <property type="match status" value="1"/>
</dbReference>
<proteinExistence type="inferred from homology"/>
<evidence type="ECO:0000256" key="5">
    <source>
        <dbReference type="SAM" id="Phobius"/>
    </source>
</evidence>
<dbReference type="InterPro" id="IPR036691">
    <property type="entry name" value="Endo/exonu/phosph_ase_sf"/>
</dbReference>
<comment type="similarity">
    <text evidence="1 4">Belongs to the DNase I family.</text>
</comment>
<feature type="signal peptide" evidence="6">
    <location>
        <begin position="1"/>
        <end position="26"/>
    </location>
</feature>
<keyword evidence="9" id="KW-1185">Reference proteome</keyword>
<dbReference type="PANTHER" id="PTHR11371">
    <property type="entry name" value="DEOXYRIBONUCLEASE"/>
    <property type="match status" value="1"/>
</dbReference>
<dbReference type="Pfam" id="PF03372">
    <property type="entry name" value="Exo_endo_phos"/>
    <property type="match status" value="1"/>
</dbReference>
<protein>
    <recommendedName>
        <fullName evidence="4">Deoxyribonuclease</fullName>
    </recommendedName>
</protein>
<dbReference type="SUPFAM" id="SSF56219">
    <property type="entry name" value="DNase I-like"/>
    <property type="match status" value="1"/>
</dbReference>
<feature type="transmembrane region" description="Helical" evidence="5">
    <location>
        <begin position="294"/>
        <end position="310"/>
    </location>
</feature>
<dbReference type="SMART" id="SM00476">
    <property type="entry name" value="DNaseIc"/>
    <property type="match status" value="1"/>
</dbReference>
<evidence type="ECO:0000256" key="1">
    <source>
        <dbReference type="ARBA" id="ARBA00007359"/>
    </source>
</evidence>
<feature type="domain" description="Endonuclease/exonuclease/phosphatase" evidence="7">
    <location>
        <begin position="31"/>
        <end position="267"/>
    </location>
</feature>
<keyword evidence="5" id="KW-0812">Transmembrane</keyword>
<dbReference type="EMBL" id="JARBDR010000657">
    <property type="protein sequence ID" value="KAJ8309349.1"/>
    <property type="molecule type" value="Genomic_DNA"/>
</dbReference>
<reference evidence="8 9" key="1">
    <citation type="submission" date="2022-12" db="EMBL/GenBank/DDBJ databases">
        <title>Chromosome-level genome of Tegillarca granosa.</title>
        <authorList>
            <person name="Kim J."/>
        </authorList>
    </citation>
    <scope>NUCLEOTIDE SEQUENCE [LARGE SCALE GENOMIC DNA]</scope>
    <source>
        <strain evidence="8">Teg-2019</strain>
        <tissue evidence="8">Adductor muscle</tissue>
    </source>
</reference>
<dbReference type="InterPro" id="IPR016202">
    <property type="entry name" value="DNase_I"/>
</dbReference>
<evidence type="ECO:0000256" key="2">
    <source>
        <dbReference type="ARBA" id="ARBA00022722"/>
    </source>
</evidence>
<keyword evidence="5" id="KW-1133">Transmembrane helix</keyword>
<sequence length="315" mass="35773">MDRRWIHTVCYILALFLSVLLPSVSSLRIGAFNVRVFGKSKASKPDVMNTLSKIIRRYDIILIQEIRDSKGTAIQQLLDKVNRDSKTYSYGMIISDRVGRTNSKEQYAFFYRNKSADGIEIVSSYMYDDGNETLGNDVFEREPFLVKFHVKPAVVKTFALGAIHVKPEQAVEELTKLGDVFTDAKSKFKTENVIILGDLNADCSYVPKKDWPKIPVRNDPAYHWLIGDEVDTTVKDSTDCAYDRFILTGTKFYEAVIRKSALEVSDHYPIELELSVVMPTNFGSNQINFDDKPVSLLLLIVVGILGAIFLQRRHN</sequence>
<gene>
    <name evidence="8" type="ORF">KUTeg_014223</name>
</gene>
<evidence type="ECO:0000256" key="4">
    <source>
        <dbReference type="PIRNR" id="PIRNR000988"/>
    </source>
</evidence>